<comment type="similarity">
    <text evidence="3">Belongs to the peptidase M28 family.</text>
</comment>
<dbReference type="GO" id="GO:0006508">
    <property type="term" value="P:proteolysis"/>
    <property type="evidence" value="ECO:0007669"/>
    <property type="project" value="InterPro"/>
</dbReference>
<dbReference type="RefSeq" id="WP_077131289.1">
    <property type="nucleotide sequence ID" value="NZ_CP014263.1"/>
</dbReference>
<reference evidence="11 12" key="1">
    <citation type="submission" date="2016-01" db="EMBL/GenBank/DDBJ databases">
        <authorList>
            <person name="Oliw E.H."/>
        </authorList>
    </citation>
    <scope>NUCLEOTIDE SEQUENCE [LARGE SCALE GENOMIC DNA]</scope>
    <source>
        <strain evidence="11 12">DY10</strain>
    </source>
</reference>
<dbReference type="PANTHER" id="PTHR12147">
    <property type="entry name" value="METALLOPEPTIDASE M28 FAMILY MEMBER"/>
    <property type="match status" value="1"/>
</dbReference>
<feature type="domain" description="Peptidase M28" evidence="10">
    <location>
        <begin position="104"/>
        <end position="294"/>
    </location>
</feature>
<evidence type="ECO:0000256" key="7">
    <source>
        <dbReference type="ARBA" id="ARBA00023180"/>
    </source>
</evidence>
<protein>
    <recommendedName>
        <fullName evidence="4">Vacuolar membrane protease</fullName>
    </recommendedName>
    <alternativeName>
        <fullName evidence="8">FXNA-related family protease 1</fullName>
    </alternativeName>
</protein>
<keyword evidence="5" id="KW-0926">Vacuole</keyword>
<gene>
    <name evidence="11" type="ORF">AWR27_11275</name>
</gene>
<dbReference type="InterPro" id="IPR007484">
    <property type="entry name" value="Peptidase_M28"/>
</dbReference>
<keyword evidence="6 9" id="KW-1133">Transmembrane helix</keyword>
<evidence type="ECO:0000256" key="5">
    <source>
        <dbReference type="ARBA" id="ARBA00022554"/>
    </source>
</evidence>
<evidence type="ECO:0000256" key="1">
    <source>
        <dbReference type="ARBA" id="ARBA00003273"/>
    </source>
</evidence>
<dbReference type="Proteomes" id="UP000187941">
    <property type="component" value="Chromosome"/>
</dbReference>
<dbReference type="OrthoDB" id="9778250at2"/>
<proteinExistence type="inferred from homology"/>
<evidence type="ECO:0000256" key="9">
    <source>
        <dbReference type="SAM" id="Phobius"/>
    </source>
</evidence>
<dbReference type="GO" id="GO:0005774">
    <property type="term" value="C:vacuolar membrane"/>
    <property type="evidence" value="ECO:0007669"/>
    <property type="project" value="UniProtKB-SubCell"/>
</dbReference>
<evidence type="ECO:0000256" key="6">
    <source>
        <dbReference type="ARBA" id="ARBA00022989"/>
    </source>
</evidence>
<dbReference type="Gene3D" id="3.40.630.10">
    <property type="entry name" value="Zn peptidases"/>
    <property type="match status" value="1"/>
</dbReference>
<feature type="transmembrane region" description="Helical" evidence="9">
    <location>
        <begin position="470"/>
        <end position="487"/>
    </location>
</feature>
<evidence type="ECO:0000313" key="12">
    <source>
        <dbReference type="Proteomes" id="UP000187941"/>
    </source>
</evidence>
<feature type="transmembrane region" description="Helical" evidence="9">
    <location>
        <begin position="531"/>
        <end position="550"/>
    </location>
</feature>
<feature type="transmembrane region" description="Helical" evidence="9">
    <location>
        <begin position="419"/>
        <end position="438"/>
    </location>
</feature>
<feature type="transmembrane region" description="Helical" evidence="9">
    <location>
        <begin position="328"/>
        <end position="349"/>
    </location>
</feature>
<keyword evidence="12" id="KW-1185">Reference proteome</keyword>
<dbReference type="InterPro" id="IPR045175">
    <property type="entry name" value="M28_fam"/>
</dbReference>
<organism evidence="11 12">
    <name type="scientific">Spirosoma montaniterrae</name>
    <dbReference type="NCBI Taxonomy" id="1178516"/>
    <lineage>
        <taxon>Bacteria</taxon>
        <taxon>Pseudomonadati</taxon>
        <taxon>Bacteroidota</taxon>
        <taxon>Cytophagia</taxon>
        <taxon>Cytophagales</taxon>
        <taxon>Cytophagaceae</taxon>
        <taxon>Spirosoma</taxon>
    </lineage>
</organism>
<name>A0A1P9WWT8_9BACT</name>
<keyword evidence="7" id="KW-0325">Glycoprotein</keyword>
<evidence type="ECO:0000256" key="4">
    <source>
        <dbReference type="ARBA" id="ARBA00017435"/>
    </source>
</evidence>
<dbReference type="KEGG" id="smon:AWR27_11275"/>
<evidence type="ECO:0000256" key="3">
    <source>
        <dbReference type="ARBA" id="ARBA00010918"/>
    </source>
</evidence>
<feature type="transmembrane region" description="Helical" evidence="9">
    <location>
        <begin position="361"/>
        <end position="381"/>
    </location>
</feature>
<accession>A0A1P9WWT8</accession>
<feature type="transmembrane region" description="Helical" evidence="9">
    <location>
        <begin position="499"/>
        <end position="519"/>
    </location>
</feature>
<feature type="transmembrane region" description="Helical" evidence="9">
    <location>
        <begin position="562"/>
        <end position="581"/>
    </location>
</feature>
<sequence length="797" mass="89226">MTRRPQISALLTLLLLIGLALWSIWMMEPPAPKPATAPPTDFSAERAFRHIRQIGREPHAMGTPGHARLRTYLLGQLRALGLEVQVQETPVSYRRGGSVGYVYNLLGRLRGKQSSDTGSRKAVLMLAHYDSQPNARGAADDGAGVAAMLETVRALQQSEPLQHDVIVLISDGEEYGLYGAQAFLRHPWAKDVGFVMNLEARGVRGAAMTFEISPENGWAVEALAKGAPYPVASSLMYEVYRSLPNSSDFTIFRNAGYTGINTAFIDGFVHYHKLTDAPQTLNLSSLQHHGSNLLGMTRYVGNQALENTKATDKVFFNTVGFHLVQYPMWLNGWFVGLLTLLLVGVFVLGLRQRVLTIWQSLAGLGLFLLILLLTTALFWPITVFVRDLMPPAFKLRIAEDSRFAFDYYINGIYGSDRFFVAYILLTVGLVGLLIRLVLRWIRPFSLLMGVYLLLYLLIVVQAIWLPAATFLLLFPCLFSLVGTLLLFSRNLVRRDETLAYRLIAGVSALPALLLLSPLVRMLFVTFDLQMPFIASMLLFILLLSLLLPLVFGLEQALRWRSWPTAALVSLGLGLLLTIWAIRAEQPSAEQPLHSQVSYYLDSDSGKAHWSSVSPHLDHWKAQFFPDKWMDSFRRFYPAGQGNRLLNQRRRLVQETTALALPAPTATIISDSNTTTGRTLRLRLHSPRGAAGFVVGFMVSDTADVRNMHINNEPVQTDRWPLSDQKGYWLQLVCNGLPTSKELTLTMKTRPKTPFRLFLYDQSMSLPESLVRVPRPADVVYEQGAGSNQTIVRKVYAF</sequence>
<dbReference type="GO" id="GO:0008235">
    <property type="term" value="F:metalloexopeptidase activity"/>
    <property type="evidence" value="ECO:0007669"/>
    <property type="project" value="InterPro"/>
</dbReference>
<evidence type="ECO:0000313" key="11">
    <source>
        <dbReference type="EMBL" id="AQG79855.1"/>
    </source>
</evidence>
<evidence type="ECO:0000256" key="2">
    <source>
        <dbReference type="ARBA" id="ARBA00004128"/>
    </source>
</evidence>
<dbReference type="EMBL" id="CP014263">
    <property type="protein sequence ID" value="AQG79855.1"/>
    <property type="molecule type" value="Genomic_DNA"/>
</dbReference>
<comment type="subcellular location">
    <subcellularLocation>
        <location evidence="2">Vacuole membrane</location>
        <topology evidence="2">Multi-pass membrane protein</topology>
    </subcellularLocation>
</comment>
<dbReference type="STRING" id="1178516.AWR27_11275"/>
<dbReference type="Pfam" id="PF04389">
    <property type="entry name" value="Peptidase_M28"/>
    <property type="match status" value="1"/>
</dbReference>
<dbReference type="AlphaFoldDB" id="A0A1P9WWT8"/>
<evidence type="ECO:0000256" key="8">
    <source>
        <dbReference type="ARBA" id="ARBA00031512"/>
    </source>
</evidence>
<feature type="transmembrane region" description="Helical" evidence="9">
    <location>
        <begin position="445"/>
        <end position="464"/>
    </location>
</feature>
<dbReference type="SUPFAM" id="SSF53187">
    <property type="entry name" value="Zn-dependent exopeptidases"/>
    <property type="match status" value="1"/>
</dbReference>
<evidence type="ECO:0000259" key="10">
    <source>
        <dbReference type="Pfam" id="PF04389"/>
    </source>
</evidence>
<dbReference type="PANTHER" id="PTHR12147:SF58">
    <property type="entry name" value="VACUOLAR MEMBRANE PROTEASE"/>
    <property type="match status" value="1"/>
</dbReference>
<keyword evidence="9" id="KW-0812">Transmembrane</keyword>
<keyword evidence="9" id="KW-0472">Membrane</keyword>
<comment type="function">
    <text evidence="1">May be involved in vacuolar sorting and osmoregulation.</text>
</comment>